<dbReference type="InterPro" id="IPR058240">
    <property type="entry name" value="rSAM_sf"/>
</dbReference>
<keyword evidence="5" id="KW-0408">Iron</keyword>
<evidence type="ECO:0000256" key="2">
    <source>
        <dbReference type="ARBA" id="ARBA00022485"/>
    </source>
</evidence>
<proteinExistence type="predicted"/>
<dbReference type="PANTHER" id="PTHR43787:SF11">
    <property type="entry name" value="UPF0026 PROTEIN SLR1464"/>
    <property type="match status" value="1"/>
</dbReference>
<accession>A0A0S2I2I4</accession>
<dbReference type="PROSITE" id="PS51918">
    <property type="entry name" value="RADICAL_SAM"/>
    <property type="match status" value="1"/>
</dbReference>
<evidence type="ECO:0000256" key="1">
    <source>
        <dbReference type="ARBA" id="ARBA00001966"/>
    </source>
</evidence>
<dbReference type="Pfam" id="PF04055">
    <property type="entry name" value="Radical_SAM"/>
    <property type="match status" value="1"/>
</dbReference>
<dbReference type="PATRIC" id="fig|1307839.3.peg.3112"/>
<organism evidence="8 9">
    <name type="scientific">Salinivirga cyanobacteriivorans</name>
    <dbReference type="NCBI Taxonomy" id="1307839"/>
    <lineage>
        <taxon>Bacteria</taxon>
        <taxon>Pseudomonadati</taxon>
        <taxon>Bacteroidota</taxon>
        <taxon>Bacteroidia</taxon>
        <taxon>Bacteroidales</taxon>
        <taxon>Salinivirgaceae</taxon>
        <taxon>Salinivirga</taxon>
    </lineage>
</organism>
<evidence type="ECO:0000256" key="5">
    <source>
        <dbReference type="ARBA" id="ARBA00023004"/>
    </source>
</evidence>
<dbReference type="PANTHER" id="PTHR43787">
    <property type="entry name" value="FEMO COFACTOR BIOSYNTHESIS PROTEIN NIFB-RELATED"/>
    <property type="match status" value="1"/>
</dbReference>
<evidence type="ECO:0000313" key="9">
    <source>
        <dbReference type="Proteomes" id="UP000064893"/>
    </source>
</evidence>
<dbReference type="GO" id="GO:0046872">
    <property type="term" value="F:metal ion binding"/>
    <property type="evidence" value="ECO:0007669"/>
    <property type="project" value="UniProtKB-KW"/>
</dbReference>
<keyword evidence="9" id="KW-1185">Reference proteome</keyword>
<gene>
    <name evidence="8" type="ORF">L21SP5_02965</name>
</gene>
<dbReference type="GO" id="GO:0003824">
    <property type="term" value="F:catalytic activity"/>
    <property type="evidence" value="ECO:0007669"/>
    <property type="project" value="InterPro"/>
</dbReference>
<reference evidence="8 9" key="1">
    <citation type="submission" date="2015-11" db="EMBL/GenBank/DDBJ databases">
        <title>Description and complete genome sequence of a novel strain predominating in hypersaline microbial mats and representing a new family of the Bacteriodetes phylum.</title>
        <authorList>
            <person name="Spring S."/>
            <person name="Bunk B."/>
            <person name="Sproer C."/>
            <person name="Klenk H.-P."/>
        </authorList>
    </citation>
    <scope>NUCLEOTIDE SEQUENCE [LARGE SCALE GENOMIC DNA]</scope>
    <source>
        <strain evidence="8 9">L21-Spi-D4</strain>
    </source>
</reference>
<keyword evidence="3" id="KW-0949">S-adenosyl-L-methionine</keyword>
<dbReference type="SFLD" id="SFLDS00029">
    <property type="entry name" value="Radical_SAM"/>
    <property type="match status" value="1"/>
</dbReference>
<dbReference type="AlphaFoldDB" id="A0A0S2I2I4"/>
<protein>
    <submittedName>
        <fullName evidence="8">Radical SAM superfamily protein</fullName>
    </submittedName>
</protein>
<dbReference type="SFLD" id="SFLDG01083">
    <property type="entry name" value="Uncharacterised_Radical_SAM_Su"/>
    <property type="match status" value="1"/>
</dbReference>
<comment type="cofactor">
    <cofactor evidence="1">
        <name>[4Fe-4S] cluster</name>
        <dbReference type="ChEBI" id="CHEBI:49883"/>
    </cofactor>
</comment>
<evidence type="ECO:0000256" key="4">
    <source>
        <dbReference type="ARBA" id="ARBA00022723"/>
    </source>
</evidence>
<keyword evidence="6" id="KW-0411">Iron-sulfur</keyword>
<dbReference type="KEGG" id="blq:L21SP5_02965"/>
<dbReference type="Proteomes" id="UP000064893">
    <property type="component" value="Chromosome"/>
</dbReference>
<sequence>MSDLVFGPVPSRRLGSSIGINNIPPKNCSYACVYCQLGKAIKMDVDRKSFYAPREVIDAVKERVRIAENNGDKIDYLTFVPDGEATLDIHLGEIIEGLKPLNQKLAIITNSSLIDRADVREELMQLDLVSLKVDAITESVWRKTDHPHRALDFNNILKGIELFAGQYLGKLITETMLIEGYNDQTSESHLLADFIGTINPHTAYISIPTRSPARKGVKPAAEETINRAYQIFSSKIRGVEYLVGHEGNAFAHTGDTRSDLLSITAVHPMRADSVKAFLEKDGEDWSLVQELIDDGALLETFYNGYHFYVRKLKQNNQF</sequence>
<dbReference type="RefSeq" id="WP_057953945.1">
    <property type="nucleotide sequence ID" value="NZ_CP013118.1"/>
</dbReference>
<feature type="domain" description="Radical SAM core" evidence="7">
    <location>
        <begin position="12"/>
        <end position="242"/>
    </location>
</feature>
<dbReference type="InterPro" id="IPR040084">
    <property type="entry name" value="GTPase_Obg"/>
</dbReference>
<evidence type="ECO:0000259" key="7">
    <source>
        <dbReference type="PROSITE" id="PS51918"/>
    </source>
</evidence>
<dbReference type="STRING" id="1307839.L21SP5_02965"/>
<dbReference type="InterPro" id="IPR013785">
    <property type="entry name" value="Aldolase_TIM"/>
</dbReference>
<keyword evidence="2" id="KW-0004">4Fe-4S</keyword>
<evidence type="ECO:0000256" key="6">
    <source>
        <dbReference type="ARBA" id="ARBA00023014"/>
    </source>
</evidence>
<dbReference type="EMBL" id="CP013118">
    <property type="protein sequence ID" value="ALO16585.1"/>
    <property type="molecule type" value="Genomic_DNA"/>
</dbReference>
<evidence type="ECO:0000256" key="3">
    <source>
        <dbReference type="ARBA" id="ARBA00022691"/>
    </source>
</evidence>
<dbReference type="InterPro" id="IPR007197">
    <property type="entry name" value="rSAM"/>
</dbReference>
<name>A0A0S2I2I4_9BACT</name>
<evidence type="ECO:0000313" key="8">
    <source>
        <dbReference type="EMBL" id="ALO16585.1"/>
    </source>
</evidence>
<dbReference type="Gene3D" id="3.20.20.70">
    <property type="entry name" value="Aldolase class I"/>
    <property type="match status" value="1"/>
</dbReference>
<dbReference type="OrthoDB" id="9795504at2"/>
<dbReference type="SUPFAM" id="SSF102114">
    <property type="entry name" value="Radical SAM enzymes"/>
    <property type="match status" value="1"/>
</dbReference>
<keyword evidence="4" id="KW-0479">Metal-binding</keyword>
<dbReference type="GO" id="GO:0051539">
    <property type="term" value="F:4 iron, 4 sulfur cluster binding"/>
    <property type="evidence" value="ECO:0007669"/>
    <property type="project" value="UniProtKB-KW"/>
</dbReference>